<evidence type="ECO:0000256" key="1">
    <source>
        <dbReference type="SAM" id="MobiDB-lite"/>
    </source>
</evidence>
<name>A0A4Z2JHX1_9TELE</name>
<sequence length="418" mass="44750">MRSSLLLFLSLFLFLLLSVALRGDSTGGSRRLGAPLPLRRPRGAQPITGGLSTVTPVTQLISPAAAATLDPGPRRDVTTHPSIRQLLVPVKNMRGPHVTCRHWVCCGVAGVSKRTTPQPLDLPFSILISAYCTMPAEGWTPMASGSAKGISNKSTIQLTRAIKLTANTSRPHPVHARAHAVDATRGEAVESSGGAYAVESAGHSVNPGVAHAFHTHWGAKVQVRSHAIQPSRAEAVKPSWAEAVHAGAYAVQTGSNRSIPEPIRSKPPEPSLSRSDPRSILSMPIRSIPAMRTHVAHSSSSSSSSSSTISSSSSAISSSSSSTISSIELGSINGLSTRSQTQTNTTQATWKNVGSHHNARHAENLLQLLPAHFVVKLQAQEQFLEMVFESLPFDIVWDVADKNPLQRRRLLVRLFDHE</sequence>
<evidence type="ECO:0000256" key="2">
    <source>
        <dbReference type="SAM" id="SignalP"/>
    </source>
</evidence>
<feature type="signal peptide" evidence="2">
    <location>
        <begin position="1"/>
        <end position="20"/>
    </location>
</feature>
<dbReference type="AlphaFoldDB" id="A0A4Z2JHX1"/>
<feature type="chain" id="PRO_5021495578" evidence="2">
    <location>
        <begin position="21"/>
        <end position="418"/>
    </location>
</feature>
<feature type="compositionally biased region" description="Low complexity" evidence="1">
    <location>
        <begin position="298"/>
        <end position="319"/>
    </location>
</feature>
<reference evidence="3 4" key="1">
    <citation type="submission" date="2019-03" db="EMBL/GenBank/DDBJ databases">
        <title>First draft genome of Liparis tanakae, snailfish: a comprehensive survey of snailfish specific genes.</title>
        <authorList>
            <person name="Kim W."/>
            <person name="Song I."/>
            <person name="Jeong J.-H."/>
            <person name="Kim D."/>
            <person name="Kim S."/>
            <person name="Ryu S."/>
            <person name="Song J.Y."/>
            <person name="Lee S.K."/>
        </authorList>
    </citation>
    <scope>NUCLEOTIDE SEQUENCE [LARGE SCALE GENOMIC DNA]</scope>
    <source>
        <tissue evidence="3">Muscle</tissue>
    </source>
</reference>
<keyword evidence="2" id="KW-0732">Signal</keyword>
<evidence type="ECO:0000313" key="3">
    <source>
        <dbReference type="EMBL" id="TNN89344.1"/>
    </source>
</evidence>
<gene>
    <name evidence="3" type="ORF">EYF80_000632</name>
</gene>
<dbReference type="Proteomes" id="UP000314294">
    <property type="component" value="Unassembled WGS sequence"/>
</dbReference>
<feature type="region of interest" description="Disordered" evidence="1">
    <location>
        <begin position="292"/>
        <end position="319"/>
    </location>
</feature>
<accession>A0A4Z2JHX1</accession>
<comment type="caution">
    <text evidence="3">The sequence shown here is derived from an EMBL/GenBank/DDBJ whole genome shotgun (WGS) entry which is preliminary data.</text>
</comment>
<keyword evidence="4" id="KW-1185">Reference proteome</keyword>
<evidence type="ECO:0000313" key="4">
    <source>
        <dbReference type="Proteomes" id="UP000314294"/>
    </source>
</evidence>
<proteinExistence type="predicted"/>
<organism evidence="3 4">
    <name type="scientific">Liparis tanakae</name>
    <name type="common">Tanaka's snailfish</name>
    <dbReference type="NCBI Taxonomy" id="230148"/>
    <lineage>
        <taxon>Eukaryota</taxon>
        <taxon>Metazoa</taxon>
        <taxon>Chordata</taxon>
        <taxon>Craniata</taxon>
        <taxon>Vertebrata</taxon>
        <taxon>Euteleostomi</taxon>
        <taxon>Actinopterygii</taxon>
        <taxon>Neopterygii</taxon>
        <taxon>Teleostei</taxon>
        <taxon>Neoteleostei</taxon>
        <taxon>Acanthomorphata</taxon>
        <taxon>Eupercaria</taxon>
        <taxon>Perciformes</taxon>
        <taxon>Cottioidei</taxon>
        <taxon>Cottales</taxon>
        <taxon>Liparidae</taxon>
        <taxon>Liparis</taxon>
    </lineage>
</organism>
<dbReference type="EMBL" id="SRLO01000002">
    <property type="protein sequence ID" value="TNN89344.1"/>
    <property type="molecule type" value="Genomic_DNA"/>
</dbReference>
<protein>
    <submittedName>
        <fullName evidence="3">Uncharacterized protein</fullName>
    </submittedName>
</protein>
<feature type="region of interest" description="Disordered" evidence="1">
    <location>
        <begin position="252"/>
        <end position="279"/>
    </location>
</feature>